<protein>
    <submittedName>
        <fullName evidence="1">Uncharacterized protein</fullName>
    </submittedName>
</protein>
<name>A0A699YZK5_HAELA</name>
<evidence type="ECO:0000313" key="1">
    <source>
        <dbReference type="EMBL" id="GFH15000.1"/>
    </source>
</evidence>
<feature type="non-terminal residue" evidence="1">
    <location>
        <position position="1"/>
    </location>
</feature>
<keyword evidence="2" id="KW-1185">Reference proteome</keyword>
<evidence type="ECO:0000313" key="2">
    <source>
        <dbReference type="Proteomes" id="UP000485058"/>
    </source>
</evidence>
<reference evidence="1 2" key="1">
    <citation type="submission" date="2020-02" db="EMBL/GenBank/DDBJ databases">
        <title>Draft genome sequence of Haematococcus lacustris strain NIES-144.</title>
        <authorList>
            <person name="Morimoto D."/>
            <person name="Nakagawa S."/>
            <person name="Yoshida T."/>
            <person name="Sawayama S."/>
        </authorList>
    </citation>
    <scope>NUCLEOTIDE SEQUENCE [LARGE SCALE GENOMIC DNA]</scope>
    <source>
        <strain evidence="1 2">NIES-144</strain>
    </source>
</reference>
<sequence length="63" mass="6748">MSSRANYSRNTASFSISFVTLAAANQCAFCDHQRKPLQFLLAGCHMSPRTNHSGKTGLSGTGI</sequence>
<comment type="caution">
    <text evidence="1">The sequence shown here is derived from an EMBL/GenBank/DDBJ whole genome shotgun (WGS) entry which is preliminary data.</text>
</comment>
<proteinExistence type="predicted"/>
<dbReference type="AlphaFoldDB" id="A0A699YZK5"/>
<dbReference type="Proteomes" id="UP000485058">
    <property type="component" value="Unassembled WGS sequence"/>
</dbReference>
<accession>A0A699YZK5</accession>
<dbReference type="EMBL" id="BLLF01000793">
    <property type="protein sequence ID" value="GFH15000.1"/>
    <property type="molecule type" value="Genomic_DNA"/>
</dbReference>
<gene>
    <name evidence="1" type="ORF">HaLaN_11148</name>
</gene>
<organism evidence="1 2">
    <name type="scientific">Haematococcus lacustris</name>
    <name type="common">Green alga</name>
    <name type="synonym">Haematococcus pluvialis</name>
    <dbReference type="NCBI Taxonomy" id="44745"/>
    <lineage>
        <taxon>Eukaryota</taxon>
        <taxon>Viridiplantae</taxon>
        <taxon>Chlorophyta</taxon>
        <taxon>core chlorophytes</taxon>
        <taxon>Chlorophyceae</taxon>
        <taxon>CS clade</taxon>
        <taxon>Chlamydomonadales</taxon>
        <taxon>Haematococcaceae</taxon>
        <taxon>Haematococcus</taxon>
    </lineage>
</organism>